<sequence length="512" mass="55400">MKSIFTLFAIFAVTLVQAQWTNDTDVNTLVGESGELDVQSRGTSDGQTYVVYWKNVSAPVNIELRIQVMDADGNQTLGSDGILVSDLLPMSTFTVIMTTTVDNNDNLYIGANGVQVGSGNIVTVLPLSSGGAIVSWLTGSGAVMQKLDANGSPVWPATQPLTTGAGLAAPGNFFEVSGGEYVAVFHKVLSGISSFLYAQRFDVDGNPVWANAVQIADRAIAFNRSYTGLQDGDVVYMGYSASAGTRFDSYLQRINPDGSLPWGVNGADFDTNETDYEMDTKIAFQTGSQNIWAVATYSNTSQGEHGEYVQKFDKDTGARAFTNNAKELFPIGSEKIHAGSLQLRNNSPLFIIKDGLDNGVSPVTLHSVYLDENGDFSWPEETRPVATFSASKSRIGFTKQAATQSVAVFSEDKGDGQKIYAQNVIDETAGVENFSNVTIFLTNPVKEEMFISSDSPIEEVSIFNVLGQQIFASKYNDESSININTQHWNKGIYFMNVSTNTGIKTGIKLVKH</sequence>
<evidence type="ECO:0000256" key="1">
    <source>
        <dbReference type="ARBA" id="ARBA00022729"/>
    </source>
</evidence>
<dbReference type="InterPro" id="IPR026444">
    <property type="entry name" value="Secre_tail"/>
</dbReference>
<protein>
    <submittedName>
        <fullName evidence="4">T9SS type A sorting domain-containing protein</fullName>
    </submittedName>
</protein>
<keyword evidence="1 2" id="KW-0732">Signal</keyword>
<dbReference type="EMBL" id="VORU01000001">
    <property type="protein sequence ID" value="TXD70812.1"/>
    <property type="molecule type" value="Genomic_DNA"/>
</dbReference>
<evidence type="ECO:0000313" key="4">
    <source>
        <dbReference type="EMBL" id="TXD70812.1"/>
    </source>
</evidence>
<feature type="domain" description="Secretion system C-terminal sorting" evidence="3">
    <location>
        <begin position="443"/>
        <end position="505"/>
    </location>
</feature>
<evidence type="ECO:0000259" key="3">
    <source>
        <dbReference type="Pfam" id="PF18962"/>
    </source>
</evidence>
<dbReference type="NCBIfam" id="TIGR04183">
    <property type="entry name" value="Por_Secre_tail"/>
    <property type="match status" value="1"/>
</dbReference>
<accession>A0A5C6YTL2</accession>
<dbReference type="OrthoDB" id="1267911at2"/>
<reference evidence="4 5" key="1">
    <citation type="submission" date="2019-08" db="EMBL/GenBank/DDBJ databases">
        <title>Genome of Aequorivita lipolytica Y10-2 (type strain).</title>
        <authorList>
            <person name="Bowman J.P."/>
        </authorList>
    </citation>
    <scope>NUCLEOTIDE SEQUENCE [LARGE SCALE GENOMIC DNA]</scope>
    <source>
        <strain evidence="4 5">Y10-2</strain>
    </source>
</reference>
<evidence type="ECO:0000256" key="2">
    <source>
        <dbReference type="SAM" id="SignalP"/>
    </source>
</evidence>
<dbReference type="Pfam" id="PF18962">
    <property type="entry name" value="Por_Secre_tail"/>
    <property type="match status" value="1"/>
</dbReference>
<dbReference type="RefSeq" id="WP_111813769.1">
    <property type="nucleotide sequence ID" value="NZ_CBCRZQ010000001.1"/>
</dbReference>
<proteinExistence type="predicted"/>
<feature type="chain" id="PRO_5022771813" evidence="2">
    <location>
        <begin position="19"/>
        <end position="512"/>
    </location>
</feature>
<name>A0A5C6YTL2_9FLAO</name>
<feature type="signal peptide" evidence="2">
    <location>
        <begin position="1"/>
        <end position="18"/>
    </location>
</feature>
<dbReference type="Proteomes" id="UP000321945">
    <property type="component" value="Unassembled WGS sequence"/>
</dbReference>
<gene>
    <name evidence="4" type="ORF">ESV24_01600</name>
</gene>
<dbReference type="AlphaFoldDB" id="A0A5C6YTL2"/>
<organism evidence="4 5">
    <name type="scientific">Aequorivita lipolytica</name>
    <dbReference type="NCBI Taxonomy" id="153267"/>
    <lineage>
        <taxon>Bacteria</taxon>
        <taxon>Pseudomonadati</taxon>
        <taxon>Bacteroidota</taxon>
        <taxon>Flavobacteriia</taxon>
        <taxon>Flavobacteriales</taxon>
        <taxon>Flavobacteriaceae</taxon>
        <taxon>Aequorivita</taxon>
    </lineage>
</organism>
<comment type="caution">
    <text evidence="4">The sequence shown here is derived from an EMBL/GenBank/DDBJ whole genome shotgun (WGS) entry which is preliminary data.</text>
</comment>
<evidence type="ECO:0000313" key="5">
    <source>
        <dbReference type="Proteomes" id="UP000321945"/>
    </source>
</evidence>
<keyword evidence="5" id="KW-1185">Reference proteome</keyword>